<dbReference type="InterPro" id="IPR016152">
    <property type="entry name" value="PTrfase/Anion_transptr"/>
</dbReference>
<dbReference type="InterPro" id="IPR002178">
    <property type="entry name" value="PTS_EIIA_type-2_dom"/>
</dbReference>
<dbReference type="Gene3D" id="3.40.930.10">
    <property type="entry name" value="Mannitol-specific EII, Chain A"/>
    <property type="match status" value="1"/>
</dbReference>
<gene>
    <name evidence="2" type="primary">ptsN</name>
    <name evidence="2" type="ORF">NLF92_10260</name>
</gene>
<organism evidence="2 3">
    <name type="scientific">Opacimonas viscosa</name>
    <dbReference type="NCBI Taxonomy" id="2961944"/>
    <lineage>
        <taxon>Bacteria</taxon>
        <taxon>Pseudomonadati</taxon>
        <taxon>Pseudomonadota</taxon>
        <taxon>Gammaproteobacteria</taxon>
        <taxon>Alteromonadales</taxon>
        <taxon>Alteromonadaceae</taxon>
        <taxon>Opacimonas</taxon>
    </lineage>
</organism>
<dbReference type="Pfam" id="PF00359">
    <property type="entry name" value="PTS_EIIA_2"/>
    <property type="match status" value="1"/>
</dbReference>
<dbReference type="PROSITE" id="PS51094">
    <property type="entry name" value="PTS_EIIA_TYPE_2"/>
    <property type="match status" value="1"/>
</dbReference>
<evidence type="ECO:0000313" key="3">
    <source>
        <dbReference type="Proteomes" id="UP001165413"/>
    </source>
</evidence>
<dbReference type="GO" id="GO:0030295">
    <property type="term" value="F:protein kinase activator activity"/>
    <property type="evidence" value="ECO:0007669"/>
    <property type="project" value="TreeGrafter"/>
</dbReference>
<dbReference type="PANTHER" id="PTHR47738">
    <property type="entry name" value="PTS SYSTEM FRUCTOSE-LIKE EIIA COMPONENT-RELATED"/>
    <property type="match status" value="1"/>
</dbReference>
<protein>
    <submittedName>
        <fullName evidence="2">PTS IIA-like nitrogen regulatory protein PtsN</fullName>
    </submittedName>
</protein>
<dbReference type="InterPro" id="IPR051541">
    <property type="entry name" value="PTS_SugarTrans_NitroReg"/>
</dbReference>
<dbReference type="Proteomes" id="UP001165413">
    <property type="component" value="Unassembled WGS sequence"/>
</dbReference>
<reference evidence="2" key="1">
    <citation type="submission" date="2022-07" db="EMBL/GenBank/DDBJ databases">
        <title>Characterization of the Novel Bacterium Alteromonas immobilis LMIT006 and Alteromonas gregis LMIT007.</title>
        <authorList>
            <person name="Lin X."/>
        </authorList>
    </citation>
    <scope>NUCLEOTIDE SEQUENCE</scope>
    <source>
        <strain evidence="2">LMIT007</strain>
    </source>
</reference>
<dbReference type="PANTHER" id="PTHR47738:SF1">
    <property type="entry name" value="NITROGEN REGULATORY PROTEIN"/>
    <property type="match status" value="1"/>
</dbReference>
<dbReference type="NCBIfam" id="TIGR01419">
    <property type="entry name" value="nitro_reg_IIA"/>
    <property type="match status" value="1"/>
</dbReference>
<sequence length="152" mass="16387">MPLSSILSKDRAFCAVSCQSKKKILERVSEIGAQYYEDIPQATILSSLVQREKMGSTGIGHGVAIPHGRLSDIDEVIAIVLITETPIAFDAIDNQPVDIFFSLLVPEDQISGHLQTLAGIAAKLNDKTILKQLRQAASGEAIVSILLSDETD</sequence>
<dbReference type="SUPFAM" id="SSF55804">
    <property type="entry name" value="Phoshotransferase/anion transport protein"/>
    <property type="match status" value="1"/>
</dbReference>
<feature type="domain" description="PTS EIIA type-2" evidence="1">
    <location>
        <begin position="5"/>
        <end position="149"/>
    </location>
</feature>
<dbReference type="CDD" id="cd00211">
    <property type="entry name" value="PTS_IIA_fru"/>
    <property type="match status" value="1"/>
</dbReference>
<dbReference type="InterPro" id="IPR006320">
    <property type="entry name" value="PTS_Nitro_regul"/>
</dbReference>
<proteinExistence type="predicted"/>
<evidence type="ECO:0000313" key="2">
    <source>
        <dbReference type="EMBL" id="MCP3429328.1"/>
    </source>
</evidence>
<dbReference type="EMBL" id="JANATA010000019">
    <property type="protein sequence ID" value="MCP3429328.1"/>
    <property type="molecule type" value="Genomic_DNA"/>
</dbReference>
<name>A0AA41X4H8_9ALTE</name>
<dbReference type="PROSITE" id="PS00372">
    <property type="entry name" value="PTS_EIIA_TYPE_2_HIS"/>
    <property type="match status" value="1"/>
</dbReference>
<dbReference type="GO" id="GO:0009401">
    <property type="term" value="P:phosphoenolpyruvate-dependent sugar phosphotransferase system"/>
    <property type="evidence" value="ECO:0007669"/>
    <property type="project" value="InterPro"/>
</dbReference>
<accession>A0AA41X4H8</accession>
<dbReference type="RefSeq" id="WP_254101519.1">
    <property type="nucleotide sequence ID" value="NZ_JANATA010000019.1"/>
</dbReference>
<dbReference type="GO" id="GO:0008982">
    <property type="term" value="F:protein-N(PI)-phosphohistidine-sugar phosphotransferase activity"/>
    <property type="evidence" value="ECO:0007669"/>
    <property type="project" value="InterPro"/>
</dbReference>
<evidence type="ECO:0000259" key="1">
    <source>
        <dbReference type="PROSITE" id="PS51094"/>
    </source>
</evidence>
<keyword evidence="3" id="KW-1185">Reference proteome</keyword>
<comment type="caution">
    <text evidence="2">The sequence shown here is derived from an EMBL/GenBank/DDBJ whole genome shotgun (WGS) entry which is preliminary data.</text>
</comment>
<dbReference type="AlphaFoldDB" id="A0AA41X4H8"/>